<accession>A0A9N9ME69</accession>
<proteinExistence type="predicted"/>
<dbReference type="EMBL" id="OU892277">
    <property type="protein sequence ID" value="CAG9760039.1"/>
    <property type="molecule type" value="Genomic_DNA"/>
</dbReference>
<evidence type="ECO:0000313" key="4">
    <source>
        <dbReference type="Proteomes" id="UP001152799"/>
    </source>
</evidence>
<feature type="compositionally biased region" description="Basic and acidic residues" evidence="2">
    <location>
        <begin position="205"/>
        <end position="214"/>
    </location>
</feature>
<dbReference type="Proteomes" id="UP001152799">
    <property type="component" value="Chromosome 1"/>
</dbReference>
<sequence>MSDLTIENIKSLLSEQTSDLKKEINANTADINQKLKKTEEKISELDRKCIFLERKLRKNNIIIFGLLADETDLANKTLSSINELVGTSFSLADINNIYQIGKGPQKPIVVEFVSFLKKLETFKNLDKLKALREKKISISNDYCEEDRRQQQILRKHLKAARENNVPAKIKGFKLEIENNLYTASELENSGEDYDTLEESDCESSATEKETEKTVKQPKVGGTKTKGRGNHKKVLENRSTSNGNSSKRKTETPSPEQKNFPARRLRKKLKKN</sequence>
<feature type="coiled-coil region" evidence="1">
    <location>
        <begin position="21"/>
        <end position="55"/>
    </location>
</feature>
<reference evidence="3" key="1">
    <citation type="submission" date="2022-01" db="EMBL/GenBank/DDBJ databases">
        <authorList>
            <person name="King R."/>
        </authorList>
    </citation>
    <scope>NUCLEOTIDE SEQUENCE</scope>
</reference>
<evidence type="ECO:0000256" key="2">
    <source>
        <dbReference type="SAM" id="MobiDB-lite"/>
    </source>
</evidence>
<keyword evidence="4" id="KW-1185">Reference proteome</keyword>
<protein>
    <submittedName>
        <fullName evidence="3">Uncharacterized protein</fullName>
    </submittedName>
</protein>
<feature type="region of interest" description="Disordered" evidence="2">
    <location>
        <begin position="188"/>
        <end position="271"/>
    </location>
</feature>
<dbReference type="OrthoDB" id="6780253at2759"/>
<name>A0A9N9ME69_9CUCU</name>
<evidence type="ECO:0000256" key="1">
    <source>
        <dbReference type="SAM" id="Coils"/>
    </source>
</evidence>
<feature type="compositionally biased region" description="Acidic residues" evidence="2">
    <location>
        <begin position="188"/>
        <end position="201"/>
    </location>
</feature>
<dbReference type="AlphaFoldDB" id="A0A9N9ME69"/>
<gene>
    <name evidence="3" type="ORF">CEUTPL_LOCUS775</name>
</gene>
<keyword evidence="1" id="KW-0175">Coiled coil</keyword>
<evidence type="ECO:0000313" key="3">
    <source>
        <dbReference type="EMBL" id="CAG9760039.1"/>
    </source>
</evidence>
<organism evidence="3 4">
    <name type="scientific">Ceutorhynchus assimilis</name>
    <name type="common">cabbage seed weevil</name>
    <dbReference type="NCBI Taxonomy" id="467358"/>
    <lineage>
        <taxon>Eukaryota</taxon>
        <taxon>Metazoa</taxon>
        <taxon>Ecdysozoa</taxon>
        <taxon>Arthropoda</taxon>
        <taxon>Hexapoda</taxon>
        <taxon>Insecta</taxon>
        <taxon>Pterygota</taxon>
        <taxon>Neoptera</taxon>
        <taxon>Endopterygota</taxon>
        <taxon>Coleoptera</taxon>
        <taxon>Polyphaga</taxon>
        <taxon>Cucujiformia</taxon>
        <taxon>Curculionidae</taxon>
        <taxon>Ceutorhynchinae</taxon>
        <taxon>Ceutorhynchus</taxon>
    </lineage>
</organism>
<feature type="compositionally biased region" description="Basic residues" evidence="2">
    <location>
        <begin position="260"/>
        <end position="271"/>
    </location>
</feature>